<dbReference type="OrthoDB" id="2429423at2759"/>
<evidence type="ECO:0000313" key="2">
    <source>
        <dbReference type="Proteomes" id="UP000748756"/>
    </source>
</evidence>
<protein>
    <submittedName>
        <fullName evidence="1">Uncharacterized protein</fullName>
    </submittedName>
</protein>
<dbReference type="Proteomes" id="UP000748756">
    <property type="component" value="Unassembled WGS sequence"/>
</dbReference>
<name>A0A9P5S2D9_9FUNG</name>
<sequence length="175" mass="19462">MPDPPVITYLLNTRDPAPYQIFRAFIITHDSQNLERFRQWVDRILEDHVPLLVDRPNFIRQRVVRPLESAKTAPLIVNHLAMPDEFRTARTLPSPSPPTSQYLKQQGRQHMTWTPQAHQGQAQAQLLLQASHVPRLGHSSTSGQIQGHGLGRGRVTALAREGGRGAHGRGGGGGQ</sequence>
<keyword evidence="2" id="KW-1185">Reference proteome</keyword>
<accession>A0A9P5S2D9</accession>
<evidence type="ECO:0000313" key="1">
    <source>
        <dbReference type="EMBL" id="KAF9153391.1"/>
    </source>
</evidence>
<dbReference type="AlphaFoldDB" id="A0A9P5S2D9"/>
<reference evidence="1" key="1">
    <citation type="journal article" date="2020" name="Fungal Divers.">
        <title>Resolving the Mortierellaceae phylogeny through synthesis of multi-gene phylogenetics and phylogenomics.</title>
        <authorList>
            <person name="Vandepol N."/>
            <person name="Liber J."/>
            <person name="Desiro A."/>
            <person name="Na H."/>
            <person name="Kennedy M."/>
            <person name="Barry K."/>
            <person name="Grigoriev I.V."/>
            <person name="Miller A.N."/>
            <person name="O'Donnell K."/>
            <person name="Stajich J.E."/>
            <person name="Bonito G."/>
        </authorList>
    </citation>
    <scope>NUCLEOTIDE SEQUENCE</scope>
    <source>
        <strain evidence="1">NRRL 6426</strain>
    </source>
</reference>
<organism evidence="1 2">
    <name type="scientific">Linnemannia schmuckeri</name>
    <dbReference type="NCBI Taxonomy" id="64567"/>
    <lineage>
        <taxon>Eukaryota</taxon>
        <taxon>Fungi</taxon>
        <taxon>Fungi incertae sedis</taxon>
        <taxon>Mucoromycota</taxon>
        <taxon>Mortierellomycotina</taxon>
        <taxon>Mortierellomycetes</taxon>
        <taxon>Mortierellales</taxon>
        <taxon>Mortierellaceae</taxon>
        <taxon>Linnemannia</taxon>
    </lineage>
</organism>
<dbReference type="EMBL" id="JAAAUQ010000178">
    <property type="protein sequence ID" value="KAF9153391.1"/>
    <property type="molecule type" value="Genomic_DNA"/>
</dbReference>
<proteinExistence type="predicted"/>
<gene>
    <name evidence="1" type="ORF">BG015_003510</name>
</gene>
<comment type="caution">
    <text evidence="1">The sequence shown here is derived from an EMBL/GenBank/DDBJ whole genome shotgun (WGS) entry which is preliminary data.</text>
</comment>